<feature type="region of interest" description="Disordered" evidence="1">
    <location>
        <begin position="1218"/>
        <end position="1299"/>
    </location>
</feature>
<accession>A0A9D3STV5</accession>
<name>A0A9D3STV5_MEGAT</name>
<feature type="region of interest" description="Disordered" evidence="1">
    <location>
        <begin position="874"/>
        <end position="895"/>
    </location>
</feature>
<feature type="compositionally biased region" description="Low complexity" evidence="1">
    <location>
        <begin position="1218"/>
        <end position="1261"/>
    </location>
</feature>
<evidence type="ECO:0000313" key="3">
    <source>
        <dbReference type="EMBL" id="KAG7454080.1"/>
    </source>
</evidence>
<feature type="compositionally biased region" description="Low complexity" evidence="1">
    <location>
        <begin position="926"/>
        <end position="940"/>
    </location>
</feature>
<feature type="compositionally biased region" description="Acidic residues" evidence="1">
    <location>
        <begin position="958"/>
        <end position="967"/>
    </location>
</feature>
<evidence type="ECO:0000259" key="2">
    <source>
        <dbReference type="Pfam" id="PF20499"/>
    </source>
</evidence>
<evidence type="ECO:0000256" key="1">
    <source>
        <dbReference type="SAM" id="MobiDB-lite"/>
    </source>
</evidence>
<dbReference type="Proteomes" id="UP001046870">
    <property type="component" value="Unassembled WGS sequence"/>
</dbReference>
<feature type="region of interest" description="Disordered" evidence="1">
    <location>
        <begin position="921"/>
        <end position="972"/>
    </location>
</feature>
<feature type="region of interest" description="Disordered" evidence="1">
    <location>
        <begin position="208"/>
        <end position="265"/>
    </location>
</feature>
<evidence type="ECO:0000313" key="4">
    <source>
        <dbReference type="Proteomes" id="UP001046870"/>
    </source>
</evidence>
<feature type="compositionally biased region" description="Low complexity" evidence="1">
    <location>
        <begin position="224"/>
        <end position="238"/>
    </location>
</feature>
<dbReference type="OrthoDB" id="10057688at2759"/>
<feature type="compositionally biased region" description="Acidic residues" evidence="1">
    <location>
        <begin position="875"/>
        <end position="895"/>
    </location>
</feature>
<feature type="compositionally biased region" description="Basic and acidic residues" evidence="1">
    <location>
        <begin position="208"/>
        <end position="217"/>
    </location>
</feature>
<keyword evidence="4" id="KW-1185">Reference proteome</keyword>
<reference evidence="3" key="1">
    <citation type="submission" date="2021-01" db="EMBL/GenBank/DDBJ databases">
        <authorList>
            <person name="Zahm M."/>
            <person name="Roques C."/>
            <person name="Cabau C."/>
            <person name="Klopp C."/>
            <person name="Donnadieu C."/>
            <person name="Jouanno E."/>
            <person name="Lampietro C."/>
            <person name="Louis A."/>
            <person name="Herpin A."/>
            <person name="Echchiki A."/>
            <person name="Berthelot C."/>
            <person name="Parey E."/>
            <person name="Roest-Crollius H."/>
            <person name="Braasch I."/>
            <person name="Postlethwait J."/>
            <person name="Bobe J."/>
            <person name="Montfort J."/>
            <person name="Bouchez O."/>
            <person name="Begum T."/>
            <person name="Mejri S."/>
            <person name="Adams A."/>
            <person name="Chen W.-J."/>
            <person name="Guiguen Y."/>
        </authorList>
    </citation>
    <scope>NUCLEOTIDE SEQUENCE</scope>
    <source>
        <strain evidence="3">YG-15Mar2019-1</strain>
        <tissue evidence="3">Brain</tissue>
    </source>
</reference>
<dbReference type="PANTHER" id="PTHR24401:SF29">
    <property type="entry name" value="SI:CH211-243P7.3-RELATED"/>
    <property type="match status" value="1"/>
</dbReference>
<dbReference type="Pfam" id="PF20499">
    <property type="entry name" value="DUF6729"/>
    <property type="match status" value="1"/>
</dbReference>
<dbReference type="PANTHER" id="PTHR24401">
    <property type="entry name" value="SI:CH211-243P7.3-RELATED"/>
    <property type="match status" value="1"/>
</dbReference>
<comment type="caution">
    <text evidence="3">The sequence shown here is derived from an EMBL/GenBank/DDBJ whole genome shotgun (WGS) entry which is preliminary data.</text>
</comment>
<feature type="domain" description="DUF6729" evidence="2">
    <location>
        <begin position="276"/>
        <end position="501"/>
    </location>
</feature>
<gene>
    <name evidence="3" type="ORF">MATL_G00263900</name>
</gene>
<sequence length="1299" mass="142750">MESAPTFRFEPSSPELTLRPSAAAQAVARQYRQKRPTAWQIKRADRVRAEARARVAEKGGDPKAPQAVLAESELQFGQYRGQTLQWLLANDVGYACSIVESHERERNSGNTTQTPLMQNKDALVSYARLFPPMVAAIDRRRMREGSRSVRGLDDTLVGMGAHGHRTFKSLYEARDPESRSYVQWLRQQKVGAGSKMHDLQSYVLARDKEQKTPEARPAHVLPRPGAASSDPAEPSDADLLAAAMEVDSPRSSRDAEPAGPPVQLSASGAELLPRAWRRTLPEEQHEWVGRALFRRTAGGKVVLRSELRLWWSPPGARLLYTQPPATAHPFFQRPFFLWLPYRMWAYHFRCPPCGGKLVGAGFYKTVRRVLDRSGWYFMGTEYLECGSCHRKVAGWSQDILEQLDMAHREQFPAVLTYKLSCDRAVIGQLKERTLGNSASRLRASLVEQHTREWMAQSMLYLSVLRKLRAPGAAPQASLALPPMHPVPGVSWLISVYVRDALTRLDETKARVTSIFGDILKMDSSKKVTKKLAGGAAGTAAWVTNVGNEHGQVLMSVLTAAEGDGLADMAAGLMRRYRAAGEAPPKVLYVDRDCCVTVGRSKTAQTFHEWHELVVRLDVWHLMRRFARGVTTDSHQLYGPFMARLSLSIFEWDAEDVARLREAKQSEEGGGAHVKLSAKELARHCRRRTRGAAETERLLREALDAFWEATDTMGVPLIDRARMEEIWSTQRRHLDCIQDPAGVELYTKTGELTKGGVKLPVYRCARGSTSLESFHLHLCRFIPGTSASDVHFQVYLLEGLVRWNENRGRAAVEGGQRSALRCYSARVQHSFDQLTRELLGRTLVDTYTQPREYTGELIGVEYLYSQTGAVLHCDLGDPDAPDGTEEAEEDWEDGDEGFVEEEAEGDIPLLEHHAALLQTAEPSGTPAAAVAEASASQSGSARPPPSRDGGGDHGMEVQQAEEEEDDVVGPDGHGGYQHVVALAHGLAELRHHAFVTQRQAREIVALWQKMSDRDKAAVTFPPRHQDRLVQGRFKTSHRRAHTPGVDSVKRAVLGQGAGAAQSPKASRLVEAVLLELCRAHSHEATTLAGVRMHRWGAVMSEYRQIRDNVLNCPTLMACTRIQLYDVNKRTLTQWHNQRSKAMMRETVAIAVPGPSAPETAAEPLPAPRTLLPKPRQPDQPLQHRLPADASGLAVTIRGPLAPELYDLVIAAASVGVSSSSSASATPATPSTSATPSGATPSTSAGAGVAAPTTAPASAAATAPAPPPPPPLLLERCHGQQHGGTDSSRRRNVVPGRKDAT</sequence>
<dbReference type="EMBL" id="JAFDVH010000031">
    <property type="protein sequence ID" value="KAG7454080.1"/>
    <property type="molecule type" value="Genomic_DNA"/>
</dbReference>
<feature type="region of interest" description="Disordered" evidence="1">
    <location>
        <begin position="1152"/>
        <end position="1185"/>
    </location>
</feature>
<protein>
    <recommendedName>
        <fullName evidence="2">DUF6729 domain-containing protein</fullName>
    </recommendedName>
</protein>
<proteinExistence type="predicted"/>
<organism evidence="3 4">
    <name type="scientific">Megalops atlanticus</name>
    <name type="common">Tarpon</name>
    <name type="synonym">Clupea gigantea</name>
    <dbReference type="NCBI Taxonomy" id="7932"/>
    <lineage>
        <taxon>Eukaryota</taxon>
        <taxon>Metazoa</taxon>
        <taxon>Chordata</taxon>
        <taxon>Craniata</taxon>
        <taxon>Vertebrata</taxon>
        <taxon>Euteleostomi</taxon>
        <taxon>Actinopterygii</taxon>
        <taxon>Neopterygii</taxon>
        <taxon>Teleostei</taxon>
        <taxon>Elopiformes</taxon>
        <taxon>Megalopidae</taxon>
        <taxon>Megalops</taxon>
    </lineage>
</organism>
<feature type="compositionally biased region" description="Basic and acidic residues" evidence="1">
    <location>
        <begin position="247"/>
        <end position="256"/>
    </location>
</feature>
<dbReference type="InterPro" id="IPR046616">
    <property type="entry name" value="DUF6729"/>
</dbReference>
<feature type="compositionally biased region" description="Low complexity" evidence="1">
    <location>
        <begin position="1155"/>
        <end position="1171"/>
    </location>
</feature>